<keyword evidence="2" id="KW-0012">Acyltransferase</keyword>
<dbReference type="Pfam" id="PF00583">
    <property type="entry name" value="Acetyltransf_1"/>
    <property type="match status" value="1"/>
</dbReference>
<dbReference type="RefSeq" id="WP_184963300.1">
    <property type="nucleotide sequence ID" value="NZ_JACHIN010000005.1"/>
</dbReference>
<dbReference type="CDD" id="cd04301">
    <property type="entry name" value="NAT_SF"/>
    <property type="match status" value="1"/>
</dbReference>
<sequence>MNTHRIRRPQVEDAAAIHDLVSACDLAVLGHVDTTLEDIADELVEPEFDRDTDGWLAEDSDGRPVGWAWACRKGDSDNVDVEVLVRPGTEGLSAGLWALVLGRAKEIAAELGHSGATVDIGVYRADEGKRAEAEAKGFQPATSFHRMRIDFTAPPAPPEPLPGLTLHTGEDEEVRRQAHLVHQEGFADHFGFIKVDYDAWYERRTAQSVNDWSQLIVARVDGEPAAMLHANNAFVPDEDCGYVGTLATLPAYRGRGLGRHLLLRAFAADAARGRKGTILHVDSNNTTPALGLYTSAGMRPVMVIDVWRRRV</sequence>
<evidence type="ECO:0000313" key="4">
    <source>
        <dbReference type="EMBL" id="MBB5078484.1"/>
    </source>
</evidence>
<dbReference type="InterPro" id="IPR016181">
    <property type="entry name" value="Acyl_CoA_acyltransferase"/>
</dbReference>
<accession>A0A7W8A3U5</accession>
<keyword evidence="4" id="KW-0687">Ribonucleoprotein</keyword>
<dbReference type="PANTHER" id="PTHR43877">
    <property type="entry name" value="AMINOALKYLPHOSPHONATE N-ACETYLTRANSFERASE-RELATED-RELATED"/>
    <property type="match status" value="1"/>
</dbReference>
<evidence type="ECO:0000256" key="1">
    <source>
        <dbReference type="ARBA" id="ARBA00022679"/>
    </source>
</evidence>
<feature type="domain" description="N-acetyltransferase" evidence="3">
    <location>
        <begin position="172"/>
        <end position="311"/>
    </location>
</feature>
<evidence type="ECO:0000313" key="5">
    <source>
        <dbReference type="Proteomes" id="UP000568380"/>
    </source>
</evidence>
<dbReference type="InterPro" id="IPR050832">
    <property type="entry name" value="Bact_Acetyltransf"/>
</dbReference>
<comment type="caution">
    <text evidence="4">The sequence shown here is derived from an EMBL/GenBank/DDBJ whole genome shotgun (WGS) entry which is preliminary data.</text>
</comment>
<dbReference type="InterPro" id="IPR000182">
    <property type="entry name" value="GNAT_dom"/>
</dbReference>
<keyword evidence="1" id="KW-0808">Transferase</keyword>
<gene>
    <name evidence="4" type="ORF">HNR40_003970</name>
</gene>
<dbReference type="SUPFAM" id="SSF55729">
    <property type="entry name" value="Acyl-CoA N-acyltransferases (Nat)"/>
    <property type="match status" value="1"/>
</dbReference>
<proteinExistence type="predicted"/>
<dbReference type="GO" id="GO:0005840">
    <property type="term" value="C:ribosome"/>
    <property type="evidence" value="ECO:0007669"/>
    <property type="project" value="UniProtKB-KW"/>
</dbReference>
<dbReference type="EMBL" id="JACHIN010000005">
    <property type="protein sequence ID" value="MBB5078484.1"/>
    <property type="molecule type" value="Genomic_DNA"/>
</dbReference>
<organism evidence="4 5">
    <name type="scientific">Nonomuraea endophytica</name>
    <dbReference type="NCBI Taxonomy" id="714136"/>
    <lineage>
        <taxon>Bacteria</taxon>
        <taxon>Bacillati</taxon>
        <taxon>Actinomycetota</taxon>
        <taxon>Actinomycetes</taxon>
        <taxon>Streptosporangiales</taxon>
        <taxon>Streptosporangiaceae</taxon>
        <taxon>Nonomuraea</taxon>
    </lineage>
</organism>
<dbReference type="PANTHER" id="PTHR43877:SF1">
    <property type="entry name" value="ACETYLTRANSFERASE"/>
    <property type="match status" value="1"/>
</dbReference>
<dbReference type="Proteomes" id="UP000568380">
    <property type="component" value="Unassembled WGS sequence"/>
</dbReference>
<dbReference type="Gene3D" id="3.40.630.30">
    <property type="match status" value="1"/>
</dbReference>
<evidence type="ECO:0000256" key="2">
    <source>
        <dbReference type="ARBA" id="ARBA00023315"/>
    </source>
</evidence>
<dbReference type="GO" id="GO:0016747">
    <property type="term" value="F:acyltransferase activity, transferring groups other than amino-acyl groups"/>
    <property type="evidence" value="ECO:0007669"/>
    <property type="project" value="InterPro"/>
</dbReference>
<reference evidence="4 5" key="1">
    <citation type="submission" date="2020-08" db="EMBL/GenBank/DDBJ databases">
        <title>Genomic Encyclopedia of Type Strains, Phase IV (KMG-IV): sequencing the most valuable type-strain genomes for metagenomic binning, comparative biology and taxonomic classification.</title>
        <authorList>
            <person name="Goeker M."/>
        </authorList>
    </citation>
    <scope>NUCLEOTIDE SEQUENCE [LARGE SCALE GENOMIC DNA]</scope>
    <source>
        <strain evidence="4 5">DSM 45385</strain>
    </source>
</reference>
<keyword evidence="4" id="KW-0689">Ribosomal protein</keyword>
<protein>
    <submittedName>
        <fullName evidence="4">Ribosomal protein S18 acetylase RimI-like enzyme</fullName>
    </submittedName>
</protein>
<evidence type="ECO:0000259" key="3">
    <source>
        <dbReference type="PROSITE" id="PS51186"/>
    </source>
</evidence>
<name>A0A7W8A3U5_9ACTN</name>
<dbReference type="AlphaFoldDB" id="A0A7W8A3U5"/>
<keyword evidence="5" id="KW-1185">Reference proteome</keyword>
<dbReference type="PROSITE" id="PS51186">
    <property type="entry name" value="GNAT"/>
    <property type="match status" value="1"/>
</dbReference>